<reference evidence="1" key="1">
    <citation type="submission" date="2022-03" db="EMBL/GenBank/DDBJ databases">
        <authorList>
            <person name="Sayadi A."/>
        </authorList>
    </citation>
    <scope>NUCLEOTIDE SEQUENCE</scope>
</reference>
<gene>
    <name evidence="1" type="ORF">ACAOBT_LOCUS5674</name>
</gene>
<sequence>MIYEVSRGNPWMRSSQNVYFRPLFRRILTPNLRAIESSFVAPPIVPITIVEETKFSNVGIGDNDSIEHIHDNEKGKDDVVIEGDFDEGIDNREKGEVEAVID</sequence>
<evidence type="ECO:0000313" key="2">
    <source>
        <dbReference type="Proteomes" id="UP001152888"/>
    </source>
</evidence>
<evidence type="ECO:0000313" key="1">
    <source>
        <dbReference type="EMBL" id="CAH1964222.1"/>
    </source>
</evidence>
<dbReference type="Proteomes" id="UP001152888">
    <property type="component" value="Unassembled WGS sequence"/>
</dbReference>
<dbReference type="AlphaFoldDB" id="A0A9P0K2M0"/>
<accession>A0A9P0K2M0</accession>
<dbReference type="EMBL" id="CAKOFQ010006713">
    <property type="protein sequence ID" value="CAH1964222.1"/>
    <property type="molecule type" value="Genomic_DNA"/>
</dbReference>
<keyword evidence="2" id="KW-1185">Reference proteome</keyword>
<name>A0A9P0K2M0_ACAOB</name>
<proteinExistence type="predicted"/>
<organism evidence="1 2">
    <name type="scientific">Acanthoscelides obtectus</name>
    <name type="common">Bean weevil</name>
    <name type="synonym">Bruchus obtectus</name>
    <dbReference type="NCBI Taxonomy" id="200917"/>
    <lineage>
        <taxon>Eukaryota</taxon>
        <taxon>Metazoa</taxon>
        <taxon>Ecdysozoa</taxon>
        <taxon>Arthropoda</taxon>
        <taxon>Hexapoda</taxon>
        <taxon>Insecta</taxon>
        <taxon>Pterygota</taxon>
        <taxon>Neoptera</taxon>
        <taxon>Endopterygota</taxon>
        <taxon>Coleoptera</taxon>
        <taxon>Polyphaga</taxon>
        <taxon>Cucujiformia</taxon>
        <taxon>Chrysomeloidea</taxon>
        <taxon>Chrysomelidae</taxon>
        <taxon>Bruchinae</taxon>
        <taxon>Bruchini</taxon>
        <taxon>Acanthoscelides</taxon>
    </lineage>
</organism>
<comment type="caution">
    <text evidence="1">The sequence shown here is derived from an EMBL/GenBank/DDBJ whole genome shotgun (WGS) entry which is preliminary data.</text>
</comment>
<protein>
    <submittedName>
        <fullName evidence="1">Uncharacterized protein</fullName>
    </submittedName>
</protein>